<proteinExistence type="predicted"/>
<dbReference type="Proteomes" id="UP000612899">
    <property type="component" value="Unassembled WGS sequence"/>
</dbReference>
<accession>A0A8J3Q9X7</accession>
<evidence type="ECO:0000313" key="1">
    <source>
        <dbReference type="EMBL" id="GIH06645.1"/>
    </source>
</evidence>
<dbReference type="EMBL" id="BONY01000029">
    <property type="protein sequence ID" value="GIH06645.1"/>
    <property type="molecule type" value="Genomic_DNA"/>
</dbReference>
<evidence type="ECO:0000313" key="2">
    <source>
        <dbReference type="Proteomes" id="UP000612899"/>
    </source>
</evidence>
<protein>
    <submittedName>
        <fullName evidence="1">Uncharacterized protein</fullName>
    </submittedName>
</protein>
<dbReference type="RefSeq" id="WP_203910459.1">
    <property type="nucleotide sequence ID" value="NZ_BONY01000029.1"/>
</dbReference>
<dbReference type="AlphaFoldDB" id="A0A8J3Q9X7"/>
<sequence>MPRKTRKELVGKLEAREREEREEELRELARQLRREQWLAGLDVQVDPEDEPTGDLDRD</sequence>
<comment type="caution">
    <text evidence="1">The sequence shown here is derived from an EMBL/GenBank/DDBJ whole genome shotgun (WGS) entry which is preliminary data.</text>
</comment>
<gene>
    <name evidence="1" type="ORF">Rhe02_47120</name>
</gene>
<organism evidence="1 2">
    <name type="scientific">Rhizocola hellebori</name>
    <dbReference type="NCBI Taxonomy" id="1392758"/>
    <lineage>
        <taxon>Bacteria</taxon>
        <taxon>Bacillati</taxon>
        <taxon>Actinomycetota</taxon>
        <taxon>Actinomycetes</taxon>
        <taxon>Micromonosporales</taxon>
        <taxon>Micromonosporaceae</taxon>
        <taxon>Rhizocola</taxon>
    </lineage>
</organism>
<name>A0A8J3Q9X7_9ACTN</name>
<keyword evidence="2" id="KW-1185">Reference proteome</keyword>
<reference evidence="1" key="1">
    <citation type="submission" date="2021-01" db="EMBL/GenBank/DDBJ databases">
        <title>Whole genome shotgun sequence of Rhizocola hellebori NBRC 109834.</title>
        <authorList>
            <person name="Komaki H."/>
            <person name="Tamura T."/>
        </authorList>
    </citation>
    <scope>NUCLEOTIDE SEQUENCE</scope>
    <source>
        <strain evidence="1">NBRC 109834</strain>
    </source>
</reference>